<feature type="region of interest" description="Disordered" evidence="2">
    <location>
        <begin position="232"/>
        <end position="258"/>
    </location>
</feature>
<dbReference type="InterPro" id="IPR047137">
    <property type="entry name" value="ORF3"/>
</dbReference>
<dbReference type="InterPro" id="IPR005031">
    <property type="entry name" value="COQ10_START"/>
</dbReference>
<accession>A0A3S0WWL2</accession>
<evidence type="ECO:0000256" key="2">
    <source>
        <dbReference type="SAM" id="MobiDB-lite"/>
    </source>
</evidence>
<organism evidence="4 5">
    <name type="scientific">Azospirillum doebereinerae</name>
    <dbReference type="NCBI Taxonomy" id="92933"/>
    <lineage>
        <taxon>Bacteria</taxon>
        <taxon>Pseudomonadati</taxon>
        <taxon>Pseudomonadota</taxon>
        <taxon>Alphaproteobacteria</taxon>
        <taxon>Rhodospirillales</taxon>
        <taxon>Azospirillaceae</taxon>
        <taxon>Azospirillum</taxon>
    </lineage>
</organism>
<dbReference type="PANTHER" id="PTHR33824:SF7">
    <property type="entry name" value="POLYKETIDE CYCLASE_DEHYDRASE AND LIPID TRANSPORT SUPERFAMILY PROTEIN"/>
    <property type="match status" value="1"/>
</dbReference>
<sequence length="258" mass="27548">MASNSLSASHRAAVGPALRASGRAGMAGRWAAMLGGTALGLLGARRGGWGGIALGAVGAGLFLAGATGGPLALPTVVLPAGILPRRRPHRTPERTQSVVTIAAPAEEVYRFWRNFANLPKLMPWLDRVDVLSATESQWIAKGTDGEPVRWRVALDRVDENELLTWHTAGETPLPHRASLMLKPAPGDRGTEVRLTLVHRHPPAEVARLLGLTPERQAHDALLRLKQRIETGELSTLDRQPHGNRGLGLNPASRLGGVE</sequence>
<dbReference type="RefSeq" id="WP_126996153.1">
    <property type="nucleotide sequence ID" value="NZ_JBNPXW010000007.1"/>
</dbReference>
<evidence type="ECO:0000259" key="3">
    <source>
        <dbReference type="Pfam" id="PF03364"/>
    </source>
</evidence>
<dbReference type="SUPFAM" id="SSF55961">
    <property type="entry name" value="Bet v1-like"/>
    <property type="match status" value="1"/>
</dbReference>
<dbReference type="PANTHER" id="PTHR33824">
    <property type="entry name" value="POLYKETIDE CYCLASE/DEHYDRASE AND LIPID TRANSPORT SUPERFAMILY PROTEIN"/>
    <property type="match status" value="1"/>
</dbReference>
<evidence type="ECO:0000313" key="5">
    <source>
        <dbReference type="Proteomes" id="UP000280346"/>
    </source>
</evidence>
<reference evidence="4 5" key="1">
    <citation type="submission" date="2018-12" db="EMBL/GenBank/DDBJ databases">
        <authorList>
            <person name="Yang Y."/>
        </authorList>
    </citation>
    <scope>NUCLEOTIDE SEQUENCE [LARGE SCALE GENOMIC DNA]</scope>
    <source>
        <strain evidence="4 5">GSF71</strain>
    </source>
</reference>
<evidence type="ECO:0000256" key="1">
    <source>
        <dbReference type="ARBA" id="ARBA00008918"/>
    </source>
</evidence>
<dbReference type="OrthoDB" id="9797595at2"/>
<protein>
    <recommendedName>
        <fullName evidence="3">Coenzyme Q-binding protein COQ10 START domain-containing protein</fullName>
    </recommendedName>
</protein>
<name>A0A3S0WWL2_9PROT</name>
<comment type="similarity">
    <text evidence="1">Belongs to the ribosome association toxin RatA family.</text>
</comment>
<dbReference type="EMBL" id="RZIJ01000004">
    <property type="protein sequence ID" value="RUQ74091.1"/>
    <property type="molecule type" value="Genomic_DNA"/>
</dbReference>
<dbReference type="Proteomes" id="UP000280346">
    <property type="component" value="Unassembled WGS sequence"/>
</dbReference>
<comment type="caution">
    <text evidence="4">The sequence shown here is derived from an EMBL/GenBank/DDBJ whole genome shotgun (WGS) entry which is preliminary data.</text>
</comment>
<dbReference type="InterPro" id="IPR023393">
    <property type="entry name" value="START-like_dom_sf"/>
</dbReference>
<keyword evidence="5" id="KW-1185">Reference proteome</keyword>
<feature type="domain" description="Coenzyme Q-binding protein COQ10 START" evidence="3">
    <location>
        <begin position="101"/>
        <end position="204"/>
    </location>
</feature>
<proteinExistence type="inferred from homology"/>
<dbReference type="Pfam" id="PF03364">
    <property type="entry name" value="Polyketide_cyc"/>
    <property type="match status" value="1"/>
</dbReference>
<gene>
    <name evidence="4" type="ORF">EJ913_06920</name>
</gene>
<evidence type="ECO:0000313" key="4">
    <source>
        <dbReference type="EMBL" id="RUQ74091.1"/>
    </source>
</evidence>
<dbReference type="Gene3D" id="3.30.530.20">
    <property type="match status" value="1"/>
</dbReference>
<dbReference type="AlphaFoldDB" id="A0A3S0WWL2"/>